<sequence>MRANVQDPPRSHRNDHRSTASNRPEGARSQLEGLVNGDLRYFLMARHQGEGKYLEPPYVECLRRHLLTMQEEMREVKSSRGKPSSPDILGDFTAPRVPDEIMCKVYPTALSGSARTWYKKLPSRSIRDFTTYASKFVLHFQGAKPPTKDLSSLQYIKQKRQEPLHEYMKRYHDEVMQMGVYEESKTLRNFWYNLHTGPLWVSFEERAPTSYGEAYDCGMKKIFFEEKCNIKREREKAEDFSEKKKDKKKQDHQEVNFTKRSPKLQKVAFTPIMFTDEDTRDVVYPRDDAMVTTMKIASKDVARILIDTGISVDILFKKAFNKLGLNSVRMQQVTTPLNGFTRDQLMLCGSITLPVAIGEDPAQLITMVDFVVVDHPSSYNVILGRPFLMATKRVVSTYLLKLKFPIDNQVKVVKRD</sequence>
<accession>A0ACC1Y055</accession>
<name>A0ACC1Y055_MELAZ</name>
<gene>
    <name evidence="1" type="ORF">OWV82_012040</name>
</gene>
<proteinExistence type="predicted"/>
<evidence type="ECO:0000313" key="1">
    <source>
        <dbReference type="EMBL" id="KAJ4717115.1"/>
    </source>
</evidence>
<comment type="caution">
    <text evidence="1">The sequence shown here is derived from an EMBL/GenBank/DDBJ whole genome shotgun (WGS) entry which is preliminary data.</text>
</comment>
<reference evidence="1 2" key="1">
    <citation type="journal article" date="2023" name="Science">
        <title>Complex scaffold remodeling in plant triterpene biosynthesis.</title>
        <authorList>
            <person name="De La Pena R."/>
            <person name="Hodgson H."/>
            <person name="Liu J.C."/>
            <person name="Stephenson M.J."/>
            <person name="Martin A.C."/>
            <person name="Owen C."/>
            <person name="Harkess A."/>
            <person name="Leebens-Mack J."/>
            <person name="Jimenez L.E."/>
            <person name="Osbourn A."/>
            <person name="Sattely E.S."/>
        </authorList>
    </citation>
    <scope>NUCLEOTIDE SEQUENCE [LARGE SCALE GENOMIC DNA]</scope>
    <source>
        <strain evidence="2">cv. JPN11</strain>
        <tissue evidence="1">Leaf</tissue>
    </source>
</reference>
<dbReference type="EMBL" id="CM051399">
    <property type="protein sequence ID" value="KAJ4717115.1"/>
    <property type="molecule type" value="Genomic_DNA"/>
</dbReference>
<keyword evidence="2" id="KW-1185">Reference proteome</keyword>
<evidence type="ECO:0000313" key="2">
    <source>
        <dbReference type="Proteomes" id="UP001164539"/>
    </source>
</evidence>
<organism evidence="1 2">
    <name type="scientific">Melia azedarach</name>
    <name type="common">Chinaberry tree</name>
    <dbReference type="NCBI Taxonomy" id="155640"/>
    <lineage>
        <taxon>Eukaryota</taxon>
        <taxon>Viridiplantae</taxon>
        <taxon>Streptophyta</taxon>
        <taxon>Embryophyta</taxon>
        <taxon>Tracheophyta</taxon>
        <taxon>Spermatophyta</taxon>
        <taxon>Magnoliopsida</taxon>
        <taxon>eudicotyledons</taxon>
        <taxon>Gunneridae</taxon>
        <taxon>Pentapetalae</taxon>
        <taxon>rosids</taxon>
        <taxon>malvids</taxon>
        <taxon>Sapindales</taxon>
        <taxon>Meliaceae</taxon>
        <taxon>Melia</taxon>
    </lineage>
</organism>
<protein>
    <submittedName>
        <fullName evidence="1">Gag-pol polymerase</fullName>
    </submittedName>
</protein>
<dbReference type="Proteomes" id="UP001164539">
    <property type="component" value="Chromosome 6"/>
</dbReference>